<dbReference type="EMBL" id="GEZM01059492">
    <property type="protein sequence ID" value="JAV71457.1"/>
    <property type="molecule type" value="Transcribed_RNA"/>
</dbReference>
<dbReference type="InterPro" id="IPR052982">
    <property type="entry name" value="SRP1/TIP1-like"/>
</dbReference>
<proteinExistence type="predicted"/>
<name>A0A1Y1LEZ2_PHOPY</name>
<dbReference type="Pfam" id="PF10342">
    <property type="entry name" value="Kre9_KNH"/>
    <property type="match status" value="1"/>
</dbReference>
<protein>
    <recommendedName>
        <fullName evidence="3">Yeast cell wall synthesis Kre9/Knh1-like N-terminal domain-containing protein</fullName>
    </recommendedName>
</protein>
<evidence type="ECO:0000256" key="1">
    <source>
        <dbReference type="ARBA" id="ARBA00022729"/>
    </source>
</evidence>
<feature type="domain" description="Yeast cell wall synthesis Kre9/Knh1-like N-terminal" evidence="3">
    <location>
        <begin position="28"/>
        <end position="120"/>
    </location>
</feature>
<keyword evidence="1 2" id="KW-0732">Signal</keyword>
<dbReference type="AlphaFoldDB" id="A0A1Y1LEZ2"/>
<dbReference type="InterPro" id="IPR018466">
    <property type="entry name" value="Kre9/Knh1-like_N"/>
</dbReference>
<organism evidence="4">
    <name type="scientific">Photinus pyralis</name>
    <name type="common">Common eastern firefly</name>
    <name type="synonym">Lampyris pyralis</name>
    <dbReference type="NCBI Taxonomy" id="7054"/>
    <lineage>
        <taxon>Eukaryota</taxon>
        <taxon>Metazoa</taxon>
        <taxon>Ecdysozoa</taxon>
        <taxon>Arthropoda</taxon>
        <taxon>Hexapoda</taxon>
        <taxon>Insecta</taxon>
        <taxon>Pterygota</taxon>
        <taxon>Neoptera</taxon>
        <taxon>Endopterygota</taxon>
        <taxon>Coleoptera</taxon>
        <taxon>Polyphaga</taxon>
        <taxon>Elateriformia</taxon>
        <taxon>Elateroidea</taxon>
        <taxon>Lampyridae</taxon>
        <taxon>Lampyrinae</taxon>
        <taxon>Photinus</taxon>
    </lineage>
</organism>
<evidence type="ECO:0000313" key="4">
    <source>
        <dbReference type="EMBL" id="JAV71458.1"/>
    </source>
</evidence>
<dbReference type="PANTHER" id="PTHR40633:SF1">
    <property type="entry name" value="GPI ANCHORED SERINE-THREONINE RICH PROTEIN (AFU_ORTHOLOGUE AFUA_1G03630)"/>
    <property type="match status" value="1"/>
</dbReference>
<reference evidence="4" key="1">
    <citation type="journal article" date="2016" name="Sci. Rep.">
        <title>Molecular characterization of firefly nuptial gifts: a multi-omics approach sheds light on postcopulatory sexual selection.</title>
        <authorList>
            <person name="Al-Wathiqui N."/>
            <person name="Fallon T.R."/>
            <person name="South A."/>
            <person name="Weng J.K."/>
            <person name="Lewis S.M."/>
        </authorList>
    </citation>
    <scope>NUCLEOTIDE SEQUENCE</scope>
</reference>
<dbReference type="PANTHER" id="PTHR40633">
    <property type="entry name" value="MATRIX PROTEIN, PUTATIVE (AFU_ORTHOLOGUE AFUA_8G05410)-RELATED"/>
    <property type="match status" value="1"/>
</dbReference>
<sequence length="259" mass="26390">MRFSIATILAFAATAFAQTADFDPIYAPKADETIPAGSTYTVTWKAPAKYSEGTVKIELIGGATQGTQVKLADIASGVKNSAESYSWTVDSSLGDKAVYGLVFRYESDPNIFQYSNPFHIKASGNQPSGSSSGSVTITTSHGTKTVTLSSLSTSTAPVTSTAAASSTSVTTTSAPATTSTHSKTIKYNTTLPANTTLVVKTSSSQSAPVLITSTAVFKPTTAAPSTTAPSTIATPTAAANIVRVGSLTILGVVAAVLAL</sequence>
<evidence type="ECO:0000256" key="2">
    <source>
        <dbReference type="SAM" id="SignalP"/>
    </source>
</evidence>
<evidence type="ECO:0000259" key="3">
    <source>
        <dbReference type="Pfam" id="PF10342"/>
    </source>
</evidence>
<dbReference type="EMBL" id="GEZM01059491">
    <property type="protein sequence ID" value="JAV71458.1"/>
    <property type="molecule type" value="Transcribed_RNA"/>
</dbReference>
<feature type="chain" id="PRO_5011907376" description="Yeast cell wall synthesis Kre9/Knh1-like N-terminal domain-containing protein" evidence="2">
    <location>
        <begin position="18"/>
        <end position="259"/>
    </location>
</feature>
<accession>A0A1Y1LEZ2</accession>
<feature type="signal peptide" evidence="2">
    <location>
        <begin position="1"/>
        <end position="17"/>
    </location>
</feature>